<sequence>MASENAQQKQRREQREENASTGVVPDKKGARVYVWELRNGHYIRTPARCDNYKNVWERHSGSQRIYDSNTNEWDVCKAFGTNEDKEDLRLYMDLNFDPDEPLIMGPDTMQSEMSLGLSIPTANLAPVLPTADLDLDLPPLSPPTETAEQLAELRFGCYFPDTPVVVSGLVLPTNRVPAKVLGDKDITLPSQGKLQTYLTFLAQCQDCKTAKDVNRILVDFHNPGSALHQNWEVDVQRISCIADGVSFKGGFRHVIRETDNPDAICLVLESATTVLEVIRRKWGPTVDQVAQHLLSRGIAFHFGLPSSLMVLAPAALSRLSYSGLGYRSQDYQPDMWDYRSYLEQRRQLLRSCRGLVALRSGGIIARIAREVVSLEDGLIGPSDYPADHGICFWDGKSAQTLRDEKLTDDEVDIICGVYHVATGQRDPSSANNRQITSRSWWPRPPAFAKSALNVGWWTPACEHFYQGRLKKLNAGIYRIETAHTWKEKLRLERKCQPIIEGIERCSAHILNVLRP</sequence>
<evidence type="ECO:0000313" key="3">
    <source>
        <dbReference type="Proteomes" id="UP000623467"/>
    </source>
</evidence>
<organism evidence="2 3">
    <name type="scientific">Mycena sanguinolenta</name>
    <dbReference type="NCBI Taxonomy" id="230812"/>
    <lineage>
        <taxon>Eukaryota</taxon>
        <taxon>Fungi</taxon>
        <taxon>Dikarya</taxon>
        <taxon>Basidiomycota</taxon>
        <taxon>Agaricomycotina</taxon>
        <taxon>Agaricomycetes</taxon>
        <taxon>Agaricomycetidae</taxon>
        <taxon>Agaricales</taxon>
        <taxon>Marasmiineae</taxon>
        <taxon>Mycenaceae</taxon>
        <taxon>Mycena</taxon>
    </lineage>
</organism>
<protein>
    <submittedName>
        <fullName evidence="2">Uncharacterized protein</fullName>
    </submittedName>
</protein>
<keyword evidence="3" id="KW-1185">Reference proteome</keyword>
<gene>
    <name evidence="2" type="ORF">MSAN_02186100</name>
</gene>
<dbReference type="Proteomes" id="UP000623467">
    <property type="component" value="Unassembled WGS sequence"/>
</dbReference>
<feature type="region of interest" description="Disordered" evidence="1">
    <location>
        <begin position="1"/>
        <end position="23"/>
    </location>
</feature>
<name>A0A8H6XEP3_9AGAR</name>
<evidence type="ECO:0000313" key="2">
    <source>
        <dbReference type="EMBL" id="KAF7339707.1"/>
    </source>
</evidence>
<dbReference type="EMBL" id="JACAZH010000031">
    <property type="protein sequence ID" value="KAF7339707.1"/>
    <property type="molecule type" value="Genomic_DNA"/>
</dbReference>
<dbReference type="AlphaFoldDB" id="A0A8H6XEP3"/>
<accession>A0A8H6XEP3</accession>
<dbReference type="OrthoDB" id="3270336at2759"/>
<evidence type="ECO:0000256" key="1">
    <source>
        <dbReference type="SAM" id="MobiDB-lite"/>
    </source>
</evidence>
<proteinExistence type="predicted"/>
<comment type="caution">
    <text evidence="2">The sequence shown here is derived from an EMBL/GenBank/DDBJ whole genome shotgun (WGS) entry which is preliminary data.</text>
</comment>
<reference evidence="2" key="1">
    <citation type="submission" date="2020-05" db="EMBL/GenBank/DDBJ databases">
        <title>Mycena genomes resolve the evolution of fungal bioluminescence.</title>
        <authorList>
            <person name="Tsai I.J."/>
        </authorList>
    </citation>
    <scope>NUCLEOTIDE SEQUENCE</scope>
    <source>
        <strain evidence="2">160909Yilan</strain>
    </source>
</reference>